<feature type="compositionally biased region" description="Basic and acidic residues" evidence="1">
    <location>
        <begin position="439"/>
        <end position="456"/>
    </location>
</feature>
<feature type="compositionally biased region" description="Low complexity" evidence="1">
    <location>
        <begin position="531"/>
        <end position="542"/>
    </location>
</feature>
<feature type="compositionally biased region" description="Low complexity" evidence="1">
    <location>
        <begin position="77"/>
        <end position="89"/>
    </location>
</feature>
<protein>
    <submittedName>
        <fullName evidence="2">Uncharacterized protein</fullName>
    </submittedName>
</protein>
<sequence length="688" mass="75140">MGRRVVREVALNVDRPQQRCVACRIRGGLRGRRTVPARPRRCRCALDVGPGRRTGGSGPGRGGAGQTGAGRHRGQRRPQAAARTRTGTLRSRRRARGRVAGGTRGVLGLPLNDGKHRTGYGHGRGPLRQRCGGGGQFSERGTQRRPVSGALYGGARRRAVRGTLAVPGLRLNHRKHRTGNGPRSRHDGGILPRRRTQRRPVSGALYGGARRWAVGGTLAVLGLPLNHGKHRTGNGPRSGHDGGVLPRRRTQRRRVLRALYGGARRWAVGGTLAVLGLPLNHGKHRTGHGHGRGPLRQRCGGRGQFSERGTQRRRVSGASYGRARRRAVGGTLAVPGLRLNHRKYRTGTGPRSRHDGGILHRRRTQRRPVLRTLHGRAQCGRLGDHRRPQGRDMAYRPRHPAGKRQVGPHRPWLDGGEGRLRPTSARRGLRTLPRRLLRGTRDGESGRPRDHRDTSHQRNRRGGRGGNGSLDTGSRGGKDSGGTHGRRDVTTLRSSARTSLLHSPGGAGGATTSRTYRRRLRHRLRHRAKIPLRLALRPLAPFRPHRPKQQRPPTDAHGARAGRRSHTPHQPSRSRRQQRMPEAAVEGRVLPGGEPSAEGEAVADSQRSAGDGQLRRGGAAPTAVPVARHGGTHRTRCTRCTRRIRTAVATGIRAPRHSRAPGSRPARPGAAQPVPPCHLLNRFRSYGC</sequence>
<evidence type="ECO:0000313" key="3">
    <source>
        <dbReference type="Proteomes" id="UP000638648"/>
    </source>
</evidence>
<feature type="compositionally biased region" description="Gly residues" evidence="1">
    <location>
        <begin position="52"/>
        <end position="68"/>
    </location>
</feature>
<gene>
    <name evidence="2" type="ORF">HEB94_000641</name>
</gene>
<evidence type="ECO:0000256" key="1">
    <source>
        <dbReference type="SAM" id="MobiDB-lite"/>
    </source>
</evidence>
<feature type="compositionally biased region" description="Polar residues" evidence="1">
    <location>
        <begin position="491"/>
        <end position="501"/>
    </location>
</feature>
<dbReference type="Proteomes" id="UP000638648">
    <property type="component" value="Unassembled WGS sequence"/>
</dbReference>
<feature type="region of interest" description="Disordered" evidence="1">
    <location>
        <begin position="283"/>
        <end position="329"/>
    </location>
</feature>
<dbReference type="AlphaFoldDB" id="A0A927MRZ1"/>
<feature type="compositionally biased region" description="Basic residues" evidence="1">
    <location>
        <begin position="427"/>
        <end position="438"/>
    </location>
</feature>
<feature type="compositionally biased region" description="Basic residues" evidence="1">
    <location>
        <begin position="359"/>
        <end position="369"/>
    </location>
</feature>
<keyword evidence="3" id="KW-1185">Reference proteome</keyword>
<organism evidence="2 3">
    <name type="scientific">Actinopolymorpha pittospori</name>
    <dbReference type="NCBI Taxonomy" id="648752"/>
    <lineage>
        <taxon>Bacteria</taxon>
        <taxon>Bacillati</taxon>
        <taxon>Actinomycetota</taxon>
        <taxon>Actinomycetes</taxon>
        <taxon>Propionibacteriales</taxon>
        <taxon>Actinopolymorphaceae</taxon>
        <taxon>Actinopolymorpha</taxon>
    </lineage>
</organism>
<reference evidence="2" key="1">
    <citation type="submission" date="2020-10" db="EMBL/GenBank/DDBJ databases">
        <title>Sequencing the genomes of 1000 actinobacteria strains.</title>
        <authorList>
            <person name="Klenk H.-P."/>
        </authorList>
    </citation>
    <scope>NUCLEOTIDE SEQUENCE</scope>
    <source>
        <strain evidence="2">DSM 45354</strain>
    </source>
</reference>
<feature type="compositionally biased region" description="Low complexity" evidence="1">
    <location>
        <begin position="660"/>
        <end position="672"/>
    </location>
</feature>
<dbReference type="EMBL" id="JADBEM010000001">
    <property type="protein sequence ID" value="MBE1603793.1"/>
    <property type="molecule type" value="Genomic_DNA"/>
</dbReference>
<proteinExistence type="predicted"/>
<feature type="region of interest" description="Disordered" evidence="1">
    <location>
        <begin position="342"/>
        <end position="636"/>
    </location>
</feature>
<accession>A0A927MRZ1</accession>
<feature type="compositionally biased region" description="Basic residues" evidence="1">
    <location>
        <begin position="560"/>
        <end position="578"/>
    </location>
</feature>
<feature type="region of interest" description="Disordered" evidence="1">
    <location>
        <begin position="173"/>
        <end position="203"/>
    </location>
</feature>
<comment type="caution">
    <text evidence="2">The sequence shown here is derived from an EMBL/GenBank/DDBJ whole genome shotgun (WGS) entry which is preliminary data.</text>
</comment>
<evidence type="ECO:0000313" key="2">
    <source>
        <dbReference type="EMBL" id="MBE1603793.1"/>
    </source>
</evidence>
<feature type="compositionally biased region" description="Basic residues" evidence="1">
    <location>
        <begin position="515"/>
        <end position="530"/>
    </location>
</feature>
<feature type="region of interest" description="Disordered" evidence="1">
    <location>
        <begin position="47"/>
        <end position="147"/>
    </location>
</feature>
<feature type="region of interest" description="Disordered" evidence="1">
    <location>
        <begin position="227"/>
        <end position="250"/>
    </location>
</feature>
<feature type="compositionally biased region" description="Basic and acidic residues" evidence="1">
    <location>
        <begin position="382"/>
        <end position="395"/>
    </location>
</feature>
<feature type="compositionally biased region" description="Basic residues" evidence="1">
    <location>
        <begin position="283"/>
        <end position="295"/>
    </location>
</feature>
<feature type="region of interest" description="Disordered" evidence="1">
    <location>
        <begin position="649"/>
        <end position="676"/>
    </location>
</feature>
<name>A0A927MRZ1_9ACTN</name>